<gene>
    <name evidence="1" type="ORF">RPERSI_LOCUS730</name>
</gene>
<proteinExistence type="predicted"/>
<evidence type="ECO:0000313" key="2">
    <source>
        <dbReference type="Proteomes" id="UP000789920"/>
    </source>
</evidence>
<dbReference type="Proteomes" id="UP000789920">
    <property type="component" value="Unassembled WGS sequence"/>
</dbReference>
<sequence>MRISQSLLNVSFGYLLVCIPSLFASDNSWFNLPSFLKFNGIGSGNVKLDETFPRLEDSDLSAWEENFLKLSNEEKMIVERGHGIISYNLYTIPPALIQFEKKQNCFKDAALTLKHGCRNIDISDNDKIKYAVRLTMCEIATANLVAPMECNDIQDVGTCVEALARIPQLWTSYSGYFREVFHMCFAVRYSLERDLLEELHRNITQNQLINYSILRVQQSDMISWRKEEMARLIQLEKSQSMILNSVNVIEKITSLASVNMVSLKDNLSDSQEIVQGTLNQLSQLRKELEVYRSKTSETFEEINSATDQQLMSLKRTMEYVENIAKINIKISENLQKIDAALHNTLTAQEKVYNIIEEYKDQHQDLANQWQNSLLEAKQNLQVLLNISQSEIQLLAKTASDARESQESIIKVLRPLGVLVEFISWIYAILIITFIRNRLNIVQSSIPQLSANLPILDSRSHPDIRVSLPRTSSDFYLAEPDFGGHSFNNLSGSFCSNGSSVIYELSQGSEVIFLYFWGFPPSFRNKHIFENLTAKILLLRIKELTLCRRKTGNLPPCYPVVYHNIQEDIIDSDSRDTVQKSYKHDNVSYFRWFFLITLIDIIFGVFIGIGWVFGGGGGLIEMVYNFNLIKEKGAIVIVAGVFNAVCATLVFAQVVLHIMLWRRVQAYFDSKGWKFFPSNSK</sequence>
<evidence type="ECO:0000313" key="1">
    <source>
        <dbReference type="EMBL" id="CAG8474759.1"/>
    </source>
</evidence>
<protein>
    <submittedName>
        <fullName evidence="1">276_t:CDS:1</fullName>
    </submittedName>
</protein>
<dbReference type="EMBL" id="CAJVQC010000582">
    <property type="protein sequence ID" value="CAG8474759.1"/>
    <property type="molecule type" value="Genomic_DNA"/>
</dbReference>
<name>A0ACA9KJX2_9GLOM</name>
<keyword evidence="2" id="KW-1185">Reference proteome</keyword>
<comment type="caution">
    <text evidence="1">The sequence shown here is derived from an EMBL/GenBank/DDBJ whole genome shotgun (WGS) entry which is preliminary data.</text>
</comment>
<reference evidence="1" key="1">
    <citation type="submission" date="2021-06" db="EMBL/GenBank/DDBJ databases">
        <authorList>
            <person name="Kallberg Y."/>
            <person name="Tangrot J."/>
            <person name="Rosling A."/>
        </authorList>
    </citation>
    <scope>NUCLEOTIDE SEQUENCE</scope>
    <source>
        <strain evidence="1">MA461A</strain>
    </source>
</reference>
<accession>A0ACA9KJX2</accession>
<organism evidence="1 2">
    <name type="scientific">Racocetra persica</name>
    <dbReference type="NCBI Taxonomy" id="160502"/>
    <lineage>
        <taxon>Eukaryota</taxon>
        <taxon>Fungi</taxon>
        <taxon>Fungi incertae sedis</taxon>
        <taxon>Mucoromycota</taxon>
        <taxon>Glomeromycotina</taxon>
        <taxon>Glomeromycetes</taxon>
        <taxon>Diversisporales</taxon>
        <taxon>Gigasporaceae</taxon>
        <taxon>Racocetra</taxon>
    </lineage>
</organism>